<feature type="region of interest" description="Disordered" evidence="1">
    <location>
        <begin position="1"/>
        <end position="65"/>
    </location>
</feature>
<feature type="compositionally biased region" description="Polar residues" evidence="1">
    <location>
        <begin position="48"/>
        <end position="65"/>
    </location>
</feature>
<feature type="compositionally biased region" description="Pro residues" evidence="1">
    <location>
        <begin position="260"/>
        <end position="272"/>
    </location>
</feature>
<feature type="compositionally biased region" description="Basic and acidic residues" evidence="1">
    <location>
        <begin position="315"/>
        <end position="337"/>
    </location>
</feature>
<dbReference type="Proteomes" id="UP001521184">
    <property type="component" value="Unassembled WGS sequence"/>
</dbReference>
<evidence type="ECO:0000313" key="3">
    <source>
        <dbReference type="Proteomes" id="UP001521184"/>
    </source>
</evidence>
<gene>
    <name evidence="2" type="ORF">SLS58_009187</name>
</gene>
<evidence type="ECO:0000313" key="2">
    <source>
        <dbReference type="EMBL" id="KAL1637657.1"/>
    </source>
</evidence>
<proteinExistence type="predicted"/>
<dbReference type="EMBL" id="JAKEKT020000086">
    <property type="protein sequence ID" value="KAL1637657.1"/>
    <property type="molecule type" value="Genomic_DNA"/>
</dbReference>
<feature type="region of interest" description="Disordered" evidence="1">
    <location>
        <begin position="260"/>
        <end position="297"/>
    </location>
</feature>
<protein>
    <submittedName>
        <fullName evidence="2">Uncharacterized protein</fullName>
    </submittedName>
</protein>
<keyword evidence="3" id="KW-1185">Reference proteome</keyword>
<organism evidence="2 3">
    <name type="scientific">Diplodia intermedia</name>
    <dbReference type="NCBI Taxonomy" id="856260"/>
    <lineage>
        <taxon>Eukaryota</taxon>
        <taxon>Fungi</taxon>
        <taxon>Dikarya</taxon>
        <taxon>Ascomycota</taxon>
        <taxon>Pezizomycotina</taxon>
        <taxon>Dothideomycetes</taxon>
        <taxon>Dothideomycetes incertae sedis</taxon>
        <taxon>Botryosphaeriales</taxon>
        <taxon>Botryosphaeriaceae</taxon>
        <taxon>Diplodia</taxon>
    </lineage>
</organism>
<feature type="region of interest" description="Disordered" evidence="1">
    <location>
        <begin position="315"/>
        <end position="379"/>
    </location>
</feature>
<evidence type="ECO:0000256" key="1">
    <source>
        <dbReference type="SAM" id="MobiDB-lite"/>
    </source>
</evidence>
<feature type="compositionally biased region" description="Polar residues" evidence="1">
    <location>
        <begin position="1"/>
        <end position="14"/>
    </location>
</feature>
<accession>A0ABR3TE16</accession>
<name>A0ABR3TE16_9PEZI</name>
<feature type="compositionally biased region" description="Acidic residues" evidence="1">
    <location>
        <begin position="368"/>
        <end position="379"/>
    </location>
</feature>
<feature type="compositionally biased region" description="Basic and acidic residues" evidence="1">
    <location>
        <begin position="279"/>
        <end position="295"/>
    </location>
</feature>
<comment type="caution">
    <text evidence="2">The sequence shown here is derived from an EMBL/GenBank/DDBJ whole genome shotgun (WGS) entry which is preliminary data.</text>
</comment>
<sequence length="379" mass="41789">MHSLTPSSGQQRSASAHDARLLRPQQQPSPFEQPNHYHHHHQPGYLQHQPSYHNQPSYPTHPAQQLSHLSDFASRISAIKLPCLTYLPHYVNITTYHGRADAPPHRQTWAIPRIYISRYENLITATTQLFAPAHPLGSNSSGTAQKPPIHFHIYESSHPCPLELLPAGHPSSCDASVLQPAAWNEGLWESVWCLFVHAVVPVGGVREEASSAPLLRAPLIAGNTSAAPLIGFDVRPPAGAEMGMGGRMATADGRTRLMLPPPMPPPPPPTPTPTSKHRMVGERGKTPLVGSEKRPHVLSASPDVEVKVESLEDKEWGKKKAVKRKAESRAQEGRESKQQVVAGRYDLRSRAGRRKDMRGWSFDGAVDSQEEDVDEAMEE</sequence>
<reference evidence="2 3" key="1">
    <citation type="journal article" date="2023" name="Plant Dis.">
        <title>First Report of Diplodia intermedia Causing Canker and Dieback Diseases on Apple Trees in Canada.</title>
        <authorList>
            <person name="Ellouze W."/>
            <person name="Ilyukhin E."/>
            <person name="Sulman M."/>
            <person name="Ali S."/>
        </authorList>
    </citation>
    <scope>NUCLEOTIDE SEQUENCE [LARGE SCALE GENOMIC DNA]</scope>
    <source>
        <strain evidence="2 3">M45-28</strain>
    </source>
</reference>